<dbReference type="SMART" id="SM00166">
    <property type="entry name" value="UBX"/>
    <property type="match status" value="1"/>
</dbReference>
<comment type="caution">
    <text evidence="4">The sequence shown here is derived from an EMBL/GenBank/DDBJ whole genome shotgun (WGS) entry which is preliminary data.</text>
</comment>
<dbReference type="GO" id="GO:0031468">
    <property type="term" value="P:nuclear membrane reassembly"/>
    <property type="evidence" value="ECO:0007669"/>
    <property type="project" value="TreeGrafter"/>
</dbReference>
<feature type="region of interest" description="Disordered" evidence="1">
    <location>
        <begin position="40"/>
        <end position="201"/>
    </location>
</feature>
<feature type="domain" description="UBX" evidence="2">
    <location>
        <begin position="313"/>
        <end position="388"/>
    </location>
</feature>
<dbReference type="InterPro" id="IPR012989">
    <property type="entry name" value="SEP_domain"/>
</dbReference>
<dbReference type="SMART" id="SM00553">
    <property type="entry name" value="SEP"/>
    <property type="match status" value="1"/>
</dbReference>
<dbReference type="Pfam" id="PF00789">
    <property type="entry name" value="UBX"/>
    <property type="match status" value="1"/>
</dbReference>
<dbReference type="Gene3D" id="3.30.420.210">
    <property type="entry name" value="SEP domain"/>
    <property type="match status" value="1"/>
</dbReference>
<dbReference type="Gene3D" id="1.10.8.10">
    <property type="entry name" value="DNA helicase RuvA subunit, C-terminal domain"/>
    <property type="match status" value="1"/>
</dbReference>
<feature type="compositionally biased region" description="Basic and acidic residues" evidence="1">
    <location>
        <begin position="1"/>
        <end position="10"/>
    </location>
</feature>
<dbReference type="PROSITE" id="PS51399">
    <property type="entry name" value="SEP"/>
    <property type="match status" value="1"/>
</dbReference>
<dbReference type="Pfam" id="PF08059">
    <property type="entry name" value="SEP"/>
    <property type="match status" value="1"/>
</dbReference>
<evidence type="ECO:0000259" key="2">
    <source>
        <dbReference type="PROSITE" id="PS50033"/>
    </source>
</evidence>
<dbReference type="PANTHER" id="PTHR23333">
    <property type="entry name" value="UBX DOMAIN CONTAINING PROTEIN"/>
    <property type="match status" value="1"/>
</dbReference>
<evidence type="ECO:0000256" key="1">
    <source>
        <dbReference type="SAM" id="MobiDB-lite"/>
    </source>
</evidence>
<dbReference type="GO" id="GO:0005634">
    <property type="term" value="C:nucleus"/>
    <property type="evidence" value="ECO:0007669"/>
    <property type="project" value="TreeGrafter"/>
</dbReference>
<dbReference type="Pfam" id="PF14555">
    <property type="entry name" value="UBA_4"/>
    <property type="match status" value="1"/>
</dbReference>
<dbReference type="PROSITE" id="PS50033">
    <property type="entry name" value="UBX"/>
    <property type="match status" value="1"/>
</dbReference>
<proteinExistence type="predicted"/>
<evidence type="ECO:0000313" key="5">
    <source>
        <dbReference type="Proteomes" id="UP000761534"/>
    </source>
</evidence>
<dbReference type="InterPro" id="IPR029071">
    <property type="entry name" value="Ubiquitin-like_domsf"/>
</dbReference>
<dbReference type="AlphaFoldDB" id="A0A642V9U6"/>
<feature type="region of interest" description="Disordered" evidence="1">
    <location>
        <begin position="262"/>
        <end position="308"/>
    </location>
</feature>
<name>A0A642V9U6_9ASCO</name>
<organism evidence="4 5">
    <name type="scientific">Trichomonascus ciferrii</name>
    <dbReference type="NCBI Taxonomy" id="44093"/>
    <lineage>
        <taxon>Eukaryota</taxon>
        <taxon>Fungi</taxon>
        <taxon>Dikarya</taxon>
        <taxon>Ascomycota</taxon>
        <taxon>Saccharomycotina</taxon>
        <taxon>Dipodascomycetes</taxon>
        <taxon>Dipodascales</taxon>
        <taxon>Trichomonascaceae</taxon>
        <taxon>Trichomonascus</taxon>
        <taxon>Trichomonascus ciferrii complex</taxon>
    </lineage>
</organism>
<dbReference type="FunFam" id="3.30.420.210:FF:000002">
    <property type="entry name" value="UBX domain-containing protein 1"/>
    <property type="match status" value="1"/>
</dbReference>
<dbReference type="CDD" id="cd14273">
    <property type="entry name" value="UBA_TAP-C_like"/>
    <property type="match status" value="1"/>
</dbReference>
<dbReference type="OrthoDB" id="25887at2759"/>
<evidence type="ECO:0008006" key="6">
    <source>
        <dbReference type="Google" id="ProtNLM"/>
    </source>
</evidence>
<protein>
    <recommendedName>
        <fullName evidence="6">UBX domain-containing protein</fullName>
    </recommendedName>
</protein>
<feature type="compositionally biased region" description="Low complexity" evidence="1">
    <location>
        <begin position="56"/>
        <end position="74"/>
    </location>
</feature>
<gene>
    <name evidence="4" type="ORF">TRICI_001031</name>
</gene>
<dbReference type="Gene3D" id="3.10.20.90">
    <property type="entry name" value="Phosphatidylinositol 3-kinase Catalytic Subunit, Chain A, domain 1"/>
    <property type="match status" value="1"/>
</dbReference>
<dbReference type="PANTHER" id="PTHR23333:SF20">
    <property type="entry name" value="NSFL1 COFACTOR P47"/>
    <property type="match status" value="1"/>
</dbReference>
<dbReference type="GO" id="GO:0007030">
    <property type="term" value="P:Golgi organization"/>
    <property type="evidence" value="ECO:0007669"/>
    <property type="project" value="TreeGrafter"/>
</dbReference>
<feature type="compositionally biased region" description="Low complexity" evidence="1">
    <location>
        <begin position="289"/>
        <end position="306"/>
    </location>
</feature>
<evidence type="ECO:0000259" key="3">
    <source>
        <dbReference type="PROSITE" id="PS51399"/>
    </source>
</evidence>
<dbReference type="EMBL" id="SWFS01000078">
    <property type="protein sequence ID" value="KAA8916912.1"/>
    <property type="molecule type" value="Genomic_DNA"/>
</dbReference>
<accession>A0A642V9U6</accession>
<dbReference type="Proteomes" id="UP000761534">
    <property type="component" value="Unassembled WGS sequence"/>
</dbReference>
<dbReference type="SUPFAM" id="SSF54236">
    <property type="entry name" value="Ubiquitin-like"/>
    <property type="match status" value="1"/>
</dbReference>
<dbReference type="VEuPathDB" id="FungiDB:TRICI_001031"/>
<sequence length="390" mass="41635">MSTREDENSKIAEFVEVSQTSPDEARELLEACEWDLQDDEVSATGGALNASGPFKGSGPVTGTGSSSSAASSTKGKARSTKRFATLSDITSQDNSGGGGGGGDSPVHSGSEDDDENLFTGGEKSGLAVQNPDDMKASGSRLIDNIFRQAARPPPSEGGADDEPGPSRETSFRGTGFTLGSDSMPSQQIPGQEEPKPKKKVTRRLTFWKDGFSVEDGPLYRYDDPANVNHLQAINSGTAPLSLLQVEAGESVDVHIIRKMDENYTAPKPKPGGFQGQGMRLGSPVPGEVSTSPTPQQDPAQPPAASSHYGDGIPGVGDAIIMIRLADGRSFKVRFANSGLVQQIYDYINMHYPTDRDYVLQTTFPIKELRDRTSTIQDHKLKGSVVVQKWV</sequence>
<dbReference type="SUPFAM" id="SSF102848">
    <property type="entry name" value="NSFL1 (p97 ATPase) cofactor p47, SEP domain"/>
    <property type="match status" value="1"/>
</dbReference>
<dbReference type="GO" id="GO:0005829">
    <property type="term" value="C:cytosol"/>
    <property type="evidence" value="ECO:0007669"/>
    <property type="project" value="TreeGrafter"/>
</dbReference>
<feature type="domain" description="SEP" evidence="3">
    <location>
        <begin position="199"/>
        <end position="264"/>
    </location>
</feature>
<reference evidence="4" key="1">
    <citation type="journal article" date="2019" name="G3 (Bethesda)">
        <title>Genome Assemblies of Two Rare Opportunistic Yeast Pathogens: Diutina rugosa (syn. Candida rugosa) and Trichomonascus ciferrii (syn. Candida ciferrii).</title>
        <authorList>
            <person name="Mixao V."/>
            <person name="Saus E."/>
            <person name="Hansen A.P."/>
            <person name="Lass-Florl C."/>
            <person name="Gabaldon T."/>
        </authorList>
    </citation>
    <scope>NUCLEOTIDE SEQUENCE</scope>
    <source>
        <strain evidence="4">CBS 4856</strain>
    </source>
</reference>
<evidence type="ECO:0000313" key="4">
    <source>
        <dbReference type="EMBL" id="KAA8916912.1"/>
    </source>
</evidence>
<dbReference type="InterPro" id="IPR001012">
    <property type="entry name" value="UBX_dom"/>
</dbReference>
<dbReference type="InterPro" id="IPR036241">
    <property type="entry name" value="NSFL1C_SEP_dom_sf"/>
</dbReference>
<dbReference type="GO" id="GO:0061025">
    <property type="term" value="P:membrane fusion"/>
    <property type="evidence" value="ECO:0007669"/>
    <property type="project" value="TreeGrafter"/>
</dbReference>
<dbReference type="GO" id="GO:0043161">
    <property type="term" value="P:proteasome-mediated ubiquitin-dependent protein catabolic process"/>
    <property type="evidence" value="ECO:0007669"/>
    <property type="project" value="TreeGrafter"/>
</dbReference>
<feature type="region of interest" description="Disordered" evidence="1">
    <location>
        <begin position="1"/>
        <end position="25"/>
    </location>
</feature>
<keyword evidence="5" id="KW-1185">Reference proteome</keyword>
<feature type="compositionally biased region" description="Polar residues" evidence="1">
    <location>
        <begin position="167"/>
        <end position="189"/>
    </location>
</feature>
<dbReference type="GO" id="GO:0043130">
    <property type="term" value="F:ubiquitin binding"/>
    <property type="evidence" value="ECO:0007669"/>
    <property type="project" value="TreeGrafter"/>
</dbReference>
<dbReference type="GO" id="GO:0000045">
    <property type="term" value="P:autophagosome assembly"/>
    <property type="evidence" value="ECO:0007669"/>
    <property type="project" value="TreeGrafter"/>
</dbReference>